<feature type="compositionally biased region" description="Polar residues" evidence="1">
    <location>
        <begin position="29"/>
        <end position="42"/>
    </location>
</feature>
<feature type="compositionally biased region" description="Polar residues" evidence="1">
    <location>
        <begin position="61"/>
        <end position="75"/>
    </location>
</feature>
<gene>
    <name evidence="2" type="ORF">g.31297</name>
</gene>
<accession>A0A2S2PCY5</accession>
<feature type="compositionally biased region" description="Low complexity" evidence="1">
    <location>
        <begin position="9"/>
        <end position="28"/>
    </location>
</feature>
<dbReference type="AlphaFoldDB" id="A0A2S2PCY5"/>
<organism evidence="2">
    <name type="scientific">Schizaphis graminum</name>
    <name type="common">Green bug aphid</name>
    <dbReference type="NCBI Taxonomy" id="13262"/>
    <lineage>
        <taxon>Eukaryota</taxon>
        <taxon>Metazoa</taxon>
        <taxon>Ecdysozoa</taxon>
        <taxon>Arthropoda</taxon>
        <taxon>Hexapoda</taxon>
        <taxon>Insecta</taxon>
        <taxon>Pterygota</taxon>
        <taxon>Neoptera</taxon>
        <taxon>Paraneoptera</taxon>
        <taxon>Hemiptera</taxon>
        <taxon>Sternorrhyncha</taxon>
        <taxon>Aphidomorpha</taxon>
        <taxon>Aphidoidea</taxon>
        <taxon>Aphididae</taxon>
        <taxon>Aphidini</taxon>
        <taxon>Schizaphis</taxon>
    </lineage>
</organism>
<reference evidence="2" key="1">
    <citation type="submission" date="2018-04" db="EMBL/GenBank/DDBJ databases">
        <title>Transcriptome of Schizaphis graminum biotype I.</title>
        <authorList>
            <person name="Scully E.D."/>
            <person name="Geib S.M."/>
            <person name="Palmer N.A."/>
            <person name="Koch K."/>
            <person name="Bradshaw J."/>
            <person name="Heng-Moss T."/>
            <person name="Sarath G."/>
        </authorList>
    </citation>
    <scope>NUCLEOTIDE SEQUENCE</scope>
</reference>
<dbReference type="EMBL" id="GGMR01014633">
    <property type="protein sequence ID" value="MBY27252.1"/>
    <property type="molecule type" value="Transcribed_RNA"/>
</dbReference>
<name>A0A2S2PCY5_SCHGA</name>
<evidence type="ECO:0000313" key="2">
    <source>
        <dbReference type="EMBL" id="MBY27252.1"/>
    </source>
</evidence>
<feature type="region of interest" description="Disordered" evidence="1">
    <location>
        <begin position="100"/>
        <end position="123"/>
    </location>
</feature>
<evidence type="ECO:0000256" key="1">
    <source>
        <dbReference type="SAM" id="MobiDB-lite"/>
    </source>
</evidence>
<feature type="region of interest" description="Disordered" evidence="1">
    <location>
        <begin position="1"/>
        <end position="75"/>
    </location>
</feature>
<sequence>MQGYGSFGSTSQSQSSSTPTHQPDSSTSYQPDLLTSNQQETAAGSEPEETKLQPSIMARDGSTSSTGFPSYTNYMPSQLSQYQNQIPNPSQFSQYQNQIPQSINPGHYLNSNSAGGSGTAQGR</sequence>
<feature type="compositionally biased region" description="Polar residues" evidence="1">
    <location>
        <begin position="100"/>
        <end position="114"/>
    </location>
</feature>
<proteinExistence type="predicted"/>
<protein>
    <submittedName>
        <fullName evidence="2">Uncharacterized protein</fullName>
    </submittedName>
</protein>